<reference evidence="1" key="1">
    <citation type="submission" date="2012-10" db="EMBL/GenBank/DDBJ databases">
        <authorList>
            <person name="Harkins D.M."/>
            <person name="Durkin A.S."/>
            <person name="Brinkac L.M."/>
            <person name="Selengut J.D."/>
            <person name="Sanka R."/>
            <person name="DePew J."/>
            <person name="Purushe J."/>
            <person name="Picardeau M."/>
            <person name="Werts C."/>
            <person name="Goarant C."/>
            <person name="Vinetz J.M."/>
            <person name="Sutton G.G."/>
            <person name="Nelson W.C."/>
            <person name="Fouts D.E."/>
        </authorList>
    </citation>
    <scope>NUCLEOTIDE SEQUENCE [LARGE SCALE GENOMIC DNA]</scope>
    <source>
        <strain evidence="1">200802841</strain>
    </source>
</reference>
<evidence type="ECO:0000313" key="1">
    <source>
        <dbReference type="EMBL" id="EKO50439.1"/>
    </source>
</evidence>
<evidence type="ECO:0008006" key="3">
    <source>
        <dbReference type="Google" id="ProtNLM"/>
    </source>
</evidence>
<protein>
    <recommendedName>
        <fullName evidence="3">Transposase domain protein</fullName>
    </recommendedName>
</protein>
<comment type="caution">
    <text evidence="1">The sequence shown here is derived from an EMBL/GenBank/DDBJ whole genome shotgun (WGS) entry which is preliminary data.</text>
</comment>
<accession>A0A828Y0K6</accession>
<evidence type="ECO:0000313" key="2">
    <source>
        <dbReference type="Proteomes" id="UP000006339"/>
    </source>
</evidence>
<sequence length="63" mass="7343">MESQEVKYVGVDCGKKSIEVVRINSENSLERRQFSTTESGIVITSYSIHYWNDYFFGDYELHG</sequence>
<dbReference type="Proteomes" id="UP000006339">
    <property type="component" value="Unassembled WGS sequence"/>
</dbReference>
<keyword evidence="2" id="KW-1185">Reference proteome</keyword>
<name>A0A828Y0K6_9LEPT</name>
<dbReference type="EMBL" id="AKWH02000062">
    <property type="protein sequence ID" value="EKO50439.1"/>
    <property type="molecule type" value="Genomic_DNA"/>
</dbReference>
<proteinExistence type="predicted"/>
<dbReference type="AlphaFoldDB" id="A0A828Y0K6"/>
<organism evidence="1 2">
    <name type="scientific">Leptospira kirschneri str. 200802841</name>
    <dbReference type="NCBI Taxonomy" id="1193047"/>
    <lineage>
        <taxon>Bacteria</taxon>
        <taxon>Pseudomonadati</taxon>
        <taxon>Spirochaetota</taxon>
        <taxon>Spirochaetia</taxon>
        <taxon>Leptospirales</taxon>
        <taxon>Leptospiraceae</taxon>
        <taxon>Leptospira</taxon>
    </lineage>
</organism>
<dbReference type="RefSeq" id="WP_004771226.1">
    <property type="nucleotide sequence ID" value="NZ_AKWH02000062.1"/>
</dbReference>
<gene>
    <name evidence="1" type="ORF">LEP1GSC131_1137</name>
</gene>